<evidence type="ECO:0000256" key="1">
    <source>
        <dbReference type="ARBA" id="ARBA00004236"/>
    </source>
</evidence>
<dbReference type="Pfam" id="PF00672">
    <property type="entry name" value="HAMP"/>
    <property type="match status" value="1"/>
</dbReference>
<dbReference type="InterPro" id="IPR003660">
    <property type="entry name" value="HAMP_dom"/>
</dbReference>
<comment type="similarity">
    <text evidence="5">Belongs to the methyl-accepting chemotaxis (MCP) protein family.</text>
</comment>
<evidence type="ECO:0000256" key="3">
    <source>
        <dbReference type="ARBA" id="ARBA00023136"/>
    </source>
</evidence>
<dbReference type="GO" id="GO:0005886">
    <property type="term" value="C:plasma membrane"/>
    <property type="evidence" value="ECO:0007669"/>
    <property type="project" value="UniProtKB-SubCell"/>
</dbReference>
<dbReference type="CDD" id="cd06225">
    <property type="entry name" value="HAMP"/>
    <property type="match status" value="1"/>
</dbReference>
<dbReference type="PANTHER" id="PTHR32089:SF112">
    <property type="entry name" value="LYSOZYME-LIKE PROTEIN-RELATED"/>
    <property type="match status" value="1"/>
</dbReference>
<keyword evidence="2" id="KW-1003">Cell membrane</keyword>
<dbReference type="InterPro" id="IPR024478">
    <property type="entry name" value="HlyB_4HB_MCP"/>
</dbReference>
<feature type="transmembrane region" description="Helical" evidence="7">
    <location>
        <begin position="190"/>
        <end position="211"/>
    </location>
</feature>
<dbReference type="PROSITE" id="PS50111">
    <property type="entry name" value="CHEMOTAXIS_TRANSDUC_2"/>
    <property type="match status" value="1"/>
</dbReference>
<evidence type="ECO:0000256" key="5">
    <source>
        <dbReference type="ARBA" id="ARBA00029447"/>
    </source>
</evidence>
<feature type="domain" description="HAMP" evidence="9">
    <location>
        <begin position="212"/>
        <end position="265"/>
    </location>
</feature>
<reference evidence="10 11" key="1">
    <citation type="submission" date="2014-02" db="EMBL/GenBank/DDBJ databases">
        <title>Genome sequence of Paenibacillus darwinianus reveals adaptive mechanisms for survival in Antarctic soils.</title>
        <authorList>
            <person name="Dsouza M."/>
            <person name="Taylor M.W."/>
            <person name="Turner S.J."/>
            <person name="Aislabie J."/>
        </authorList>
    </citation>
    <scope>NUCLEOTIDE SEQUENCE [LARGE SCALE GENOMIC DNA]</scope>
    <source>
        <strain evidence="10 11">CE1</strain>
    </source>
</reference>
<dbReference type="Gene3D" id="1.10.287.950">
    <property type="entry name" value="Methyl-accepting chemotaxis protein"/>
    <property type="match status" value="1"/>
</dbReference>
<dbReference type="PROSITE" id="PS50885">
    <property type="entry name" value="HAMP"/>
    <property type="match status" value="1"/>
</dbReference>
<keyword evidence="4 6" id="KW-0807">Transducer</keyword>
<evidence type="ECO:0000259" key="9">
    <source>
        <dbReference type="PROSITE" id="PS50885"/>
    </source>
</evidence>
<sequence length="571" mass="61065">MKHKLPASVKVKLNISKKLNGSFGIVVLLLLAGSAAALISLSRLTASYDDLLQRRAAILSEMKTIQAQAIQQNNSVKDYLLTGDEEAKQQVFDSNAIVADKIQAAQGMVRLEERKKRLAILADLNKAYLAQSAEVFGMPSLLNAKSAAYSDLFPLGREMSAIADKLASDQQQLMDEGLSENRTLVKAINATILAVSIISVVAAAMLGILIARHLSKPIGRLTSLAKRIADGDLRKSDIVIRNRDEIGELAVSFEGMRSQLHDLIYQLQASVEQVAASSEELTASAEQTSGAARQIAGSIEAVSTGTDTQTRSTEECVRSMNEITVGIQRIAESAGQVADIAGETMGHVENGYDSMQRTVEQMDGIQRTVQLSAGQVDELGRQAGEIGQIVRLIAEISEQTNLLALNASIEAARAGEHGRGFAVVAGEVKKLASMTQESTGKVSLLIGQIQGSTTDIVSSIRTSLHEVNNGRELLMQTGDTFKLIRDAMHTTSAQIEDVSAASEQVSAGSEQILATIEEVARVSTANLEMARQVAAAAEEQMASMAETAASALALTELSETLQEKTRKFVMD</sequence>
<keyword evidence="3 7" id="KW-0472">Membrane</keyword>
<dbReference type="RefSeq" id="WP_036583557.1">
    <property type="nucleotide sequence ID" value="NZ_KK082148.1"/>
</dbReference>
<keyword evidence="7" id="KW-1133">Transmembrane helix</keyword>
<keyword evidence="7" id="KW-0812">Transmembrane</keyword>
<comment type="caution">
    <text evidence="10">The sequence shown here is derived from an EMBL/GenBank/DDBJ whole genome shotgun (WGS) entry which is preliminary data.</text>
</comment>
<dbReference type="EMBL" id="JFHU01000031">
    <property type="protein sequence ID" value="EXX91454.1"/>
    <property type="molecule type" value="Genomic_DNA"/>
</dbReference>
<accession>A0A9W5W8K6</accession>
<proteinExistence type="inferred from homology"/>
<dbReference type="GO" id="GO:0007165">
    <property type="term" value="P:signal transduction"/>
    <property type="evidence" value="ECO:0007669"/>
    <property type="project" value="UniProtKB-KW"/>
</dbReference>
<dbReference type="AlphaFoldDB" id="A0A9W5W8K6"/>
<evidence type="ECO:0008006" key="12">
    <source>
        <dbReference type="Google" id="ProtNLM"/>
    </source>
</evidence>
<dbReference type="CDD" id="cd11386">
    <property type="entry name" value="MCP_signal"/>
    <property type="match status" value="1"/>
</dbReference>
<evidence type="ECO:0000256" key="2">
    <source>
        <dbReference type="ARBA" id="ARBA00022475"/>
    </source>
</evidence>
<gene>
    <name evidence="10" type="ORF">BG53_11445</name>
</gene>
<dbReference type="PANTHER" id="PTHR32089">
    <property type="entry name" value="METHYL-ACCEPTING CHEMOTAXIS PROTEIN MCPB"/>
    <property type="match status" value="1"/>
</dbReference>
<evidence type="ECO:0000256" key="4">
    <source>
        <dbReference type="ARBA" id="ARBA00023224"/>
    </source>
</evidence>
<dbReference type="Proteomes" id="UP000053750">
    <property type="component" value="Unassembled WGS sequence"/>
</dbReference>
<dbReference type="Pfam" id="PF12729">
    <property type="entry name" value="4HB_MCP_1"/>
    <property type="match status" value="1"/>
</dbReference>
<dbReference type="SUPFAM" id="SSF58104">
    <property type="entry name" value="Methyl-accepting chemotaxis protein (MCP) signaling domain"/>
    <property type="match status" value="1"/>
</dbReference>
<dbReference type="InterPro" id="IPR004089">
    <property type="entry name" value="MCPsignal_dom"/>
</dbReference>
<dbReference type="SMART" id="SM00304">
    <property type="entry name" value="HAMP"/>
    <property type="match status" value="1"/>
</dbReference>
<organism evidence="10 11">
    <name type="scientific">Paenibacillus darwinianus</name>
    <dbReference type="NCBI Taxonomy" id="1380763"/>
    <lineage>
        <taxon>Bacteria</taxon>
        <taxon>Bacillati</taxon>
        <taxon>Bacillota</taxon>
        <taxon>Bacilli</taxon>
        <taxon>Bacillales</taxon>
        <taxon>Paenibacillaceae</taxon>
        <taxon>Paenibacillus</taxon>
    </lineage>
</organism>
<protein>
    <recommendedName>
        <fullName evidence="12">Chemotaxis protein</fullName>
    </recommendedName>
</protein>
<name>A0A9W5W8K6_9BACL</name>
<evidence type="ECO:0000256" key="6">
    <source>
        <dbReference type="PROSITE-ProRule" id="PRU00284"/>
    </source>
</evidence>
<comment type="subcellular location">
    <subcellularLocation>
        <location evidence="1">Cell membrane</location>
    </subcellularLocation>
</comment>
<evidence type="ECO:0000256" key="7">
    <source>
        <dbReference type="SAM" id="Phobius"/>
    </source>
</evidence>
<keyword evidence="11" id="KW-1185">Reference proteome</keyword>
<dbReference type="Pfam" id="PF00015">
    <property type="entry name" value="MCPsignal"/>
    <property type="match status" value="1"/>
</dbReference>
<evidence type="ECO:0000259" key="8">
    <source>
        <dbReference type="PROSITE" id="PS50111"/>
    </source>
</evidence>
<evidence type="ECO:0000313" key="10">
    <source>
        <dbReference type="EMBL" id="EXX91454.1"/>
    </source>
</evidence>
<feature type="domain" description="Methyl-accepting transducer" evidence="8">
    <location>
        <begin position="284"/>
        <end position="520"/>
    </location>
</feature>
<evidence type="ECO:0000313" key="11">
    <source>
        <dbReference type="Proteomes" id="UP000053750"/>
    </source>
</evidence>
<dbReference type="SMART" id="SM00283">
    <property type="entry name" value="MA"/>
    <property type="match status" value="1"/>
</dbReference>